<evidence type="ECO:0000256" key="1">
    <source>
        <dbReference type="ARBA" id="ARBA00004442"/>
    </source>
</evidence>
<accession>A0A368L123</accession>
<evidence type="ECO:0000256" key="7">
    <source>
        <dbReference type="ARBA" id="ARBA00022927"/>
    </source>
</evidence>
<dbReference type="Pfam" id="PF21305">
    <property type="entry name" value="type_II_gspD_N0"/>
    <property type="match status" value="1"/>
</dbReference>
<proteinExistence type="inferred from homology"/>
<evidence type="ECO:0000256" key="11">
    <source>
        <dbReference type="SAM" id="MobiDB-lite"/>
    </source>
</evidence>
<comment type="similarity">
    <text evidence="2">Belongs to the bacterial secretin family. GSP D subfamily.</text>
</comment>
<comment type="caution">
    <text evidence="15">The sequence shown here is derived from an EMBL/GenBank/DDBJ whole genome shotgun (WGS) entry which is preliminary data.</text>
</comment>
<evidence type="ECO:0000256" key="2">
    <source>
        <dbReference type="ARBA" id="ARBA00006980"/>
    </source>
</evidence>
<dbReference type="NCBIfam" id="TIGR02517">
    <property type="entry name" value="type_II_gspD"/>
    <property type="match status" value="1"/>
</dbReference>
<dbReference type="InterPro" id="IPR001775">
    <property type="entry name" value="GspD/PilQ"/>
</dbReference>
<dbReference type="Proteomes" id="UP000252357">
    <property type="component" value="Unassembled WGS sequence"/>
</dbReference>
<evidence type="ECO:0000256" key="4">
    <source>
        <dbReference type="ARBA" id="ARBA00022452"/>
    </source>
</evidence>
<dbReference type="OrthoDB" id="9775455at2"/>
<keyword evidence="4" id="KW-1134">Transmembrane beta strand</keyword>
<keyword evidence="9" id="KW-0998">Cell outer membrane</keyword>
<dbReference type="RefSeq" id="WP_114403489.1">
    <property type="nucleotide sequence ID" value="NZ_QPGB01000005.1"/>
</dbReference>
<evidence type="ECO:0000313" key="16">
    <source>
        <dbReference type="Proteomes" id="UP000252357"/>
    </source>
</evidence>
<dbReference type="AlphaFoldDB" id="A0A368L123"/>
<feature type="domain" description="NolW-like" evidence="13">
    <location>
        <begin position="229"/>
        <end position="300"/>
    </location>
</feature>
<evidence type="ECO:0000256" key="10">
    <source>
        <dbReference type="RuleBase" id="RU004004"/>
    </source>
</evidence>
<dbReference type="GO" id="GO:0009279">
    <property type="term" value="C:cell outer membrane"/>
    <property type="evidence" value="ECO:0007669"/>
    <property type="project" value="UniProtKB-SubCell"/>
</dbReference>
<dbReference type="PRINTS" id="PR00811">
    <property type="entry name" value="BCTERIALGSPD"/>
</dbReference>
<feature type="domain" description="Type II/III secretion system secretin-like" evidence="12">
    <location>
        <begin position="521"/>
        <end position="687"/>
    </location>
</feature>
<dbReference type="EMBL" id="QPGB01000005">
    <property type="protein sequence ID" value="RCS56809.1"/>
    <property type="molecule type" value="Genomic_DNA"/>
</dbReference>
<keyword evidence="3 10" id="KW-0813">Transport</keyword>
<keyword evidence="7" id="KW-0653">Protein transport</keyword>
<keyword evidence="5" id="KW-0812">Transmembrane</keyword>
<feature type="domain" description="GspD-like N0" evidence="14">
    <location>
        <begin position="66"/>
        <end position="135"/>
    </location>
</feature>
<evidence type="ECO:0000256" key="5">
    <source>
        <dbReference type="ARBA" id="ARBA00022692"/>
    </source>
</evidence>
<name>A0A368L123_9BURK</name>
<feature type="domain" description="NolW-like" evidence="13">
    <location>
        <begin position="166"/>
        <end position="225"/>
    </location>
</feature>
<dbReference type="GO" id="GO:0015628">
    <property type="term" value="P:protein secretion by the type II secretion system"/>
    <property type="evidence" value="ECO:0007669"/>
    <property type="project" value="InterPro"/>
</dbReference>
<evidence type="ECO:0000256" key="9">
    <source>
        <dbReference type="ARBA" id="ARBA00023237"/>
    </source>
</evidence>
<reference evidence="15 16" key="1">
    <citation type="journal article" date="2018" name="Int. J. Syst. Evol. Microbiol.">
        <title>Parvibium lacunae gen. nov., sp. nov., a new member of the family Alcaligenaceae isolated from a freshwater pond.</title>
        <authorList>
            <person name="Chen W.M."/>
            <person name="Xie P.B."/>
            <person name="Hsu M.Y."/>
            <person name="Sheu S.Y."/>
        </authorList>
    </citation>
    <scope>NUCLEOTIDE SEQUENCE [LARGE SCALE GENOMIC DNA]</scope>
    <source>
        <strain evidence="15 16">KMB9</strain>
    </source>
</reference>
<dbReference type="Pfam" id="PF00263">
    <property type="entry name" value="Secretin"/>
    <property type="match status" value="1"/>
</dbReference>
<dbReference type="InterPro" id="IPR050810">
    <property type="entry name" value="Bact_Secretion_Sys_Channel"/>
</dbReference>
<comment type="subcellular location">
    <subcellularLocation>
        <location evidence="1 10">Cell outer membrane</location>
    </subcellularLocation>
</comment>
<dbReference type="InterPro" id="IPR004846">
    <property type="entry name" value="T2SS/T3SS_dom"/>
</dbReference>
<evidence type="ECO:0000256" key="3">
    <source>
        <dbReference type="ARBA" id="ARBA00022448"/>
    </source>
</evidence>
<dbReference type="GO" id="GO:0015627">
    <property type="term" value="C:type II protein secretion system complex"/>
    <property type="evidence" value="ECO:0007669"/>
    <property type="project" value="InterPro"/>
</dbReference>
<dbReference type="PANTHER" id="PTHR30332:SF24">
    <property type="entry name" value="SECRETIN GSPD-RELATED"/>
    <property type="match status" value="1"/>
</dbReference>
<dbReference type="PANTHER" id="PTHR30332">
    <property type="entry name" value="PROBABLE GENERAL SECRETION PATHWAY PROTEIN D"/>
    <property type="match status" value="1"/>
</dbReference>
<dbReference type="InterPro" id="IPR005644">
    <property type="entry name" value="NolW-like"/>
</dbReference>
<dbReference type="Pfam" id="PF03958">
    <property type="entry name" value="Secretin_N"/>
    <property type="match status" value="3"/>
</dbReference>
<gene>
    <name evidence="15" type="primary">gspD</name>
    <name evidence="15" type="ORF">DU000_10740</name>
</gene>
<dbReference type="InterPro" id="IPR013356">
    <property type="entry name" value="T2SS_GspD"/>
</dbReference>
<organism evidence="15 16">
    <name type="scientific">Parvibium lacunae</name>
    <dbReference type="NCBI Taxonomy" id="1888893"/>
    <lineage>
        <taxon>Bacteria</taxon>
        <taxon>Pseudomonadati</taxon>
        <taxon>Pseudomonadota</taxon>
        <taxon>Betaproteobacteria</taxon>
        <taxon>Burkholderiales</taxon>
        <taxon>Alcaligenaceae</taxon>
        <taxon>Parvibium</taxon>
    </lineage>
</organism>
<sequence>MSQRKQPQRLSGLTPQPRRPRGLHWLLLLSLVGSNGLIPGVVAKPATRQTSGQAVKNASLTEPVTLNFVNAEIDAVIRAVGAILNKNFVVDPRVKGQLTLVSPKPVMPREAYDILLSALRVQGFTIVEANGLGRVVPEADAKLQAGPVESIQAGESGGQRGDQIITQVFRLNYESANGLVPVLRPLIPPNNTITAYPNNNTLVITDYAENLKRIARIIASLDAPSTNEVEAIPLKHALAVDIATTLNRLLDDSQRGATVEASQRITVLADTRSNSVLLRSASPTRLAQAKSLLSRLDQPLARPGNIWVVPLKNAEATRLAQTLRAVLSGESSASGLGAGNSMNALGGNALSANQSASLTTPTGNTGGAAGTANTLGAGASSSFGNSSLPTVQGGGMVQADPATNTLIITAPEPIYNNLRNIIEKLDVRRAQVFVESLIVEVTAQQAAEFGIQWQDLSGINNGNVQAIGGTNFTDRGSGSNIIDVATNVGTAGRGLNIGFVKGQISLPGLGTITNLGALARALESNSKANILSTPNILTLDNEEAKIVIGQNVPFVTGQFTNTGGTGGAVNPFQTIERRDVGLTLRVKPQVSEGGTVRMALYQEVSSVQSNAGTAGVVTNKRAIESNVLVDDGQIIVIGGLVQDDVRDGVGKVPLLGDIPVLGSLFRYDTRSRGKTNLMVFLRPYIIRNSEGVNNLVTDRYDYMRTEQMNTKPGRNILLPEYNVPILQELKLKTAPVLRSAEPALTPQADSATPPNAVPAPAQP</sequence>
<feature type="domain" description="NolW-like" evidence="13">
    <location>
        <begin position="308"/>
        <end position="431"/>
    </location>
</feature>
<dbReference type="InterPro" id="IPR049371">
    <property type="entry name" value="GspD-like_N0"/>
</dbReference>
<evidence type="ECO:0000259" key="14">
    <source>
        <dbReference type="Pfam" id="PF21305"/>
    </source>
</evidence>
<evidence type="ECO:0000256" key="6">
    <source>
        <dbReference type="ARBA" id="ARBA00022729"/>
    </source>
</evidence>
<evidence type="ECO:0000259" key="13">
    <source>
        <dbReference type="Pfam" id="PF03958"/>
    </source>
</evidence>
<dbReference type="Gene3D" id="3.30.1370.120">
    <property type="match status" value="3"/>
</dbReference>
<feature type="region of interest" description="Disordered" evidence="11">
    <location>
        <begin position="742"/>
        <end position="763"/>
    </location>
</feature>
<keyword evidence="16" id="KW-1185">Reference proteome</keyword>
<protein>
    <submittedName>
        <fullName evidence="15">Type II secretion system protein GspD</fullName>
    </submittedName>
</protein>
<evidence type="ECO:0000313" key="15">
    <source>
        <dbReference type="EMBL" id="RCS56809.1"/>
    </source>
</evidence>
<keyword evidence="6" id="KW-0732">Signal</keyword>
<dbReference type="InterPro" id="IPR038591">
    <property type="entry name" value="NolW-like_sf"/>
</dbReference>
<evidence type="ECO:0000259" key="12">
    <source>
        <dbReference type="Pfam" id="PF00263"/>
    </source>
</evidence>
<keyword evidence="8" id="KW-0472">Membrane</keyword>
<evidence type="ECO:0000256" key="8">
    <source>
        <dbReference type="ARBA" id="ARBA00023136"/>
    </source>
</evidence>